<dbReference type="InterPro" id="IPR015424">
    <property type="entry name" value="PyrdxlP-dep_Trfase"/>
</dbReference>
<dbReference type="OrthoDB" id="3512640at2759"/>
<evidence type="ECO:0000256" key="6">
    <source>
        <dbReference type="ARBA" id="ARBA00023192"/>
    </source>
</evidence>
<dbReference type="PIRSF" id="PIRSF001434">
    <property type="entry name" value="CGS"/>
    <property type="match status" value="1"/>
</dbReference>
<keyword evidence="10" id="KW-0456">Lyase</keyword>
<gene>
    <name evidence="10" type="ORF">Ocin01_00539</name>
</gene>
<evidence type="ECO:0000256" key="7">
    <source>
        <dbReference type="ARBA" id="ARBA00029853"/>
    </source>
</evidence>
<evidence type="ECO:0000256" key="2">
    <source>
        <dbReference type="ARBA" id="ARBA00005038"/>
    </source>
</evidence>
<dbReference type="SUPFAM" id="SSF53383">
    <property type="entry name" value="PLP-dependent transferases"/>
    <property type="match status" value="1"/>
</dbReference>
<name>A0A1D2NLJ8_ORCCI</name>
<dbReference type="Pfam" id="PF01053">
    <property type="entry name" value="Cys_Met_Meta_PP"/>
    <property type="match status" value="1"/>
</dbReference>
<keyword evidence="6" id="KW-0198">Cysteine biosynthesis</keyword>
<evidence type="ECO:0000256" key="3">
    <source>
        <dbReference type="ARBA" id="ARBA00009077"/>
    </source>
</evidence>
<dbReference type="InterPro" id="IPR015421">
    <property type="entry name" value="PyrdxlP-dep_Trfase_major"/>
</dbReference>
<dbReference type="InterPro" id="IPR015422">
    <property type="entry name" value="PyrdxlP-dep_Trfase_small"/>
</dbReference>
<dbReference type="FunFam" id="3.90.1150.10:FF:000008">
    <property type="entry name" value="Cystathionine gamma-synthase"/>
    <property type="match status" value="1"/>
</dbReference>
<evidence type="ECO:0000256" key="4">
    <source>
        <dbReference type="ARBA" id="ARBA00012085"/>
    </source>
</evidence>
<dbReference type="InterPro" id="IPR054542">
    <property type="entry name" value="Cys_met_metab_PP"/>
</dbReference>
<dbReference type="OMA" id="YKQDGVG"/>
<dbReference type="InterPro" id="IPR000277">
    <property type="entry name" value="Cys/Met-Metab_PyrdxlP-dep_enz"/>
</dbReference>
<dbReference type="PANTHER" id="PTHR11808">
    <property type="entry name" value="TRANS-SULFURATION ENZYME FAMILY MEMBER"/>
    <property type="match status" value="1"/>
</dbReference>
<evidence type="ECO:0000256" key="5">
    <source>
        <dbReference type="ARBA" id="ARBA00022898"/>
    </source>
</evidence>
<comment type="caution">
    <text evidence="10">The sequence shown here is derived from an EMBL/GenBank/DDBJ whole genome shotgun (WGS) entry which is preliminary data.</text>
</comment>
<comment type="similarity">
    <text evidence="3 9">Belongs to the trans-sulfuration enzymes family.</text>
</comment>
<evidence type="ECO:0000313" key="10">
    <source>
        <dbReference type="EMBL" id="ODN06121.1"/>
    </source>
</evidence>
<dbReference type="PROSITE" id="PS00868">
    <property type="entry name" value="CYS_MET_METAB_PP"/>
    <property type="match status" value="1"/>
</dbReference>
<dbReference type="Proteomes" id="UP000094527">
    <property type="component" value="Unassembled WGS sequence"/>
</dbReference>
<dbReference type="AlphaFoldDB" id="A0A1D2NLJ8"/>
<accession>A0A1D2NLJ8</accession>
<dbReference type="GO" id="GO:0019343">
    <property type="term" value="P:cysteine biosynthetic process via cystathionine"/>
    <property type="evidence" value="ECO:0007669"/>
    <property type="project" value="TreeGrafter"/>
</dbReference>
<dbReference type="GO" id="GO:0004123">
    <property type="term" value="F:cystathionine gamma-lyase activity"/>
    <property type="evidence" value="ECO:0007669"/>
    <property type="project" value="TreeGrafter"/>
</dbReference>
<proteinExistence type="inferred from homology"/>
<dbReference type="CDD" id="cd00614">
    <property type="entry name" value="CGS_like"/>
    <property type="match status" value="1"/>
</dbReference>
<dbReference type="EMBL" id="LJIJ01000010">
    <property type="protein sequence ID" value="ODN06121.1"/>
    <property type="molecule type" value="Genomic_DNA"/>
</dbReference>
<keyword evidence="5 8" id="KW-0663">Pyridoxal phosphate</keyword>
<sequence length="412" mass="44869">MSADNTGNASPSWLPTDPAFATAAIHSGYIPKDWTYAPVVPSISLSTTFEQDAPAQHRGYEYTRSGNPTRQILEETLAALDKGKHGLVYSSGLAATTNLIAMLNTGDHVICMDDVYGGTGRLFRQMKKSSNINTDFVDLTDLQKVKAAITLNTRMVWIETPTNPILKIVDIAAVSEVVHAFSKDIIVVVDNTFLTSFYQRPLTLGADVVVYSLTKYVNGHSDVLMGAIVTSRDDLKERLAFLQNSLGAVPSPFDCYLVIRSIRTLHVRMPLHMKNAFQIAKFLSAHPQVEKVLHPGLPSHPQHELALKQSSGHSGLISFYVKSPGNSSKFLQNLKVFSLAESLGGYESLAELPFSMTHASVPADLRAKLGITESLVRLSVGLESVEDLIADLDTALKSSLNEPYGNANLNAE</sequence>
<dbReference type="STRING" id="48709.A0A1D2NLJ8"/>
<reference evidence="10 11" key="1">
    <citation type="journal article" date="2016" name="Genome Biol. Evol.">
        <title>Gene Family Evolution Reflects Adaptation to Soil Environmental Stressors in the Genome of the Collembolan Orchesella cincta.</title>
        <authorList>
            <person name="Faddeeva-Vakhrusheva A."/>
            <person name="Derks M.F."/>
            <person name="Anvar S.Y."/>
            <person name="Agamennone V."/>
            <person name="Suring W."/>
            <person name="Smit S."/>
            <person name="van Straalen N.M."/>
            <person name="Roelofs D."/>
        </authorList>
    </citation>
    <scope>NUCLEOTIDE SEQUENCE [LARGE SCALE GENOMIC DNA]</scope>
    <source>
        <tissue evidence="10">Mixed pool</tissue>
    </source>
</reference>
<dbReference type="PANTHER" id="PTHR11808:SF15">
    <property type="entry name" value="CYSTATHIONINE GAMMA-LYASE"/>
    <property type="match status" value="1"/>
</dbReference>
<dbReference type="UniPathway" id="UPA00136">
    <property type="reaction ID" value="UER00202"/>
</dbReference>
<comment type="pathway">
    <text evidence="2">Amino-acid biosynthesis; L-cysteine biosynthesis; L-cysteine from L-homocysteine and L-serine: step 2/2.</text>
</comment>
<organism evidence="10 11">
    <name type="scientific">Orchesella cincta</name>
    <name type="common">Springtail</name>
    <name type="synonym">Podura cincta</name>
    <dbReference type="NCBI Taxonomy" id="48709"/>
    <lineage>
        <taxon>Eukaryota</taxon>
        <taxon>Metazoa</taxon>
        <taxon>Ecdysozoa</taxon>
        <taxon>Arthropoda</taxon>
        <taxon>Hexapoda</taxon>
        <taxon>Collembola</taxon>
        <taxon>Entomobryomorpha</taxon>
        <taxon>Entomobryoidea</taxon>
        <taxon>Orchesellidae</taxon>
        <taxon>Orchesellinae</taxon>
        <taxon>Orchesella</taxon>
    </lineage>
</organism>
<dbReference type="Gene3D" id="3.40.640.10">
    <property type="entry name" value="Type I PLP-dependent aspartate aminotransferase-like (Major domain)"/>
    <property type="match status" value="1"/>
</dbReference>
<dbReference type="EC" id="4.4.1.1" evidence="4"/>
<dbReference type="Gene3D" id="3.90.1150.10">
    <property type="entry name" value="Aspartate Aminotransferase, domain 1"/>
    <property type="match status" value="1"/>
</dbReference>
<dbReference type="GO" id="GO:0019346">
    <property type="term" value="P:transsulfuration"/>
    <property type="evidence" value="ECO:0007669"/>
    <property type="project" value="InterPro"/>
</dbReference>
<evidence type="ECO:0000256" key="8">
    <source>
        <dbReference type="PIRSR" id="PIRSR001434-2"/>
    </source>
</evidence>
<keyword evidence="6" id="KW-0028">Amino-acid biosynthesis</keyword>
<evidence type="ECO:0000256" key="1">
    <source>
        <dbReference type="ARBA" id="ARBA00001933"/>
    </source>
</evidence>
<comment type="cofactor">
    <cofactor evidence="1 9">
        <name>pyridoxal 5'-phosphate</name>
        <dbReference type="ChEBI" id="CHEBI:597326"/>
    </cofactor>
</comment>
<feature type="modified residue" description="N6-(pyridoxal phosphate)lysine" evidence="8">
    <location>
        <position position="215"/>
    </location>
</feature>
<dbReference type="GO" id="GO:0005737">
    <property type="term" value="C:cytoplasm"/>
    <property type="evidence" value="ECO:0007669"/>
    <property type="project" value="TreeGrafter"/>
</dbReference>
<evidence type="ECO:0000256" key="9">
    <source>
        <dbReference type="RuleBase" id="RU362118"/>
    </source>
</evidence>
<dbReference type="FunFam" id="3.40.640.10:FF:000009">
    <property type="entry name" value="Cystathionine gamma-synthase homolog"/>
    <property type="match status" value="1"/>
</dbReference>
<dbReference type="GO" id="GO:0030170">
    <property type="term" value="F:pyridoxal phosphate binding"/>
    <property type="evidence" value="ECO:0007669"/>
    <property type="project" value="InterPro"/>
</dbReference>
<evidence type="ECO:0000313" key="11">
    <source>
        <dbReference type="Proteomes" id="UP000094527"/>
    </source>
</evidence>
<keyword evidence="11" id="KW-1185">Reference proteome</keyword>
<protein>
    <recommendedName>
        <fullName evidence="4">cystathionine gamma-lyase</fullName>
        <ecNumber evidence="4">4.4.1.1</ecNumber>
    </recommendedName>
    <alternativeName>
        <fullName evidence="7">Gamma-cystathionase</fullName>
    </alternativeName>
</protein>